<dbReference type="Pfam" id="PF06527">
    <property type="entry name" value="TniQ"/>
    <property type="match status" value="1"/>
</dbReference>
<keyword evidence="4" id="KW-1185">Reference proteome</keyword>
<dbReference type="RefSeq" id="WP_189545639.1">
    <property type="nucleotide sequence ID" value="NZ_BMTF01000016.1"/>
</dbReference>
<evidence type="ECO:0000256" key="1">
    <source>
        <dbReference type="SAM" id="MobiDB-lite"/>
    </source>
</evidence>
<feature type="domain" description="TniQ" evidence="2">
    <location>
        <begin position="10"/>
        <end position="165"/>
    </location>
</feature>
<evidence type="ECO:0000313" key="4">
    <source>
        <dbReference type="Proteomes" id="UP000660675"/>
    </source>
</evidence>
<evidence type="ECO:0000259" key="2">
    <source>
        <dbReference type="Pfam" id="PF06527"/>
    </source>
</evidence>
<dbReference type="Proteomes" id="UP000660675">
    <property type="component" value="Unassembled WGS sequence"/>
</dbReference>
<accession>A0ABQ2W323</accession>
<dbReference type="EMBL" id="BMTF01000016">
    <property type="protein sequence ID" value="GGV90217.1"/>
    <property type="molecule type" value="Genomic_DNA"/>
</dbReference>
<organism evidence="3 4">
    <name type="scientific">Streptomyces gelaticus</name>
    <dbReference type="NCBI Taxonomy" id="285446"/>
    <lineage>
        <taxon>Bacteria</taxon>
        <taxon>Bacillati</taxon>
        <taxon>Actinomycetota</taxon>
        <taxon>Actinomycetes</taxon>
        <taxon>Kitasatosporales</taxon>
        <taxon>Streptomycetaceae</taxon>
        <taxon>Streptomyces</taxon>
    </lineage>
</organism>
<sequence length="411" mass="45629">MTKSDLRELPRSLAPLSDESLPGYLLRLSCRLHVPVAHTAARTGLARRSGTNSNVFLPVRLLHRADDSPLANFIRTTRLSAVEATNLFTFPLGDRYGPLNPELMSHSNSRPLVRNARWFFGRWTRYCPDCLTGDGSPIQNQLGGPWKRHWRLPTVFACPHHRALLHNACPQCGNAALTDATNFLPRAAAEPLHPTLCRAPTHNRYLRAPQPPTCKNDLTTTAGRPVDDATMSVVLALQNRLLDLHNPHGPAVIGSVGWQQSAAQYFLDLRAVTWLILLSWPDTQGYAHTPTLADAVARTAENARIAAQGQRDRPGKRHPSTAYTDPPIDPLAAAAVFGIAEQLLATDYDATFAIFSPLISRARSIEPTMAHLQRALHASQPLRVTLSHHKHDVWKRGRERLVREHPELTPM</sequence>
<feature type="region of interest" description="Disordered" evidence="1">
    <location>
        <begin position="304"/>
        <end position="326"/>
    </location>
</feature>
<evidence type="ECO:0000313" key="3">
    <source>
        <dbReference type="EMBL" id="GGV90217.1"/>
    </source>
</evidence>
<proteinExistence type="predicted"/>
<dbReference type="InterPro" id="IPR009492">
    <property type="entry name" value="TniQ"/>
</dbReference>
<comment type="caution">
    <text evidence="3">The sequence shown here is derived from an EMBL/GenBank/DDBJ whole genome shotgun (WGS) entry which is preliminary data.</text>
</comment>
<reference evidence="4" key="1">
    <citation type="journal article" date="2019" name="Int. J. Syst. Evol. Microbiol.">
        <title>The Global Catalogue of Microorganisms (GCM) 10K type strain sequencing project: providing services to taxonomists for standard genome sequencing and annotation.</title>
        <authorList>
            <consortium name="The Broad Institute Genomics Platform"/>
            <consortium name="The Broad Institute Genome Sequencing Center for Infectious Disease"/>
            <person name="Wu L."/>
            <person name="Ma J."/>
        </authorList>
    </citation>
    <scope>NUCLEOTIDE SEQUENCE [LARGE SCALE GENOMIC DNA]</scope>
    <source>
        <strain evidence="4">JCM 4376</strain>
    </source>
</reference>
<name>A0ABQ2W323_9ACTN</name>
<protein>
    <recommendedName>
        <fullName evidence="2">TniQ domain-containing protein</fullName>
    </recommendedName>
</protein>
<gene>
    <name evidence="3" type="ORF">GCM10015535_45800</name>
</gene>